<feature type="transmembrane region" description="Helical" evidence="9">
    <location>
        <begin position="170"/>
        <end position="190"/>
    </location>
</feature>
<keyword evidence="8" id="KW-0807">Transducer</keyword>
<keyword evidence="3 9" id="KW-0812">Transmembrane</keyword>
<feature type="transmembrane region" description="Helical" evidence="9">
    <location>
        <begin position="214"/>
        <end position="241"/>
    </location>
</feature>
<dbReference type="PRINTS" id="PR00237">
    <property type="entry name" value="GPCRRHODOPSN"/>
</dbReference>
<keyword evidence="2" id="KW-1003">Cell membrane</keyword>
<organism evidence="13">
    <name type="scientific">Schistocephalus solidus</name>
    <name type="common">Tapeworm</name>
    <dbReference type="NCBI Taxonomy" id="70667"/>
    <lineage>
        <taxon>Eukaryota</taxon>
        <taxon>Metazoa</taxon>
        <taxon>Spiralia</taxon>
        <taxon>Lophotrochozoa</taxon>
        <taxon>Platyhelminthes</taxon>
        <taxon>Cestoda</taxon>
        <taxon>Eucestoda</taxon>
        <taxon>Diphyllobothriidea</taxon>
        <taxon>Diphyllobothriidae</taxon>
        <taxon>Schistocephalus</taxon>
    </lineage>
</organism>
<keyword evidence="12" id="KW-1185">Reference proteome</keyword>
<evidence type="ECO:0000256" key="7">
    <source>
        <dbReference type="ARBA" id="ARBA00023170"/>
    </source>
</evidence>
<feature type="transmembrane region" description="Helical" evidence="9">
    <location>
        <begin position="306"/>
        <end position="329"/>
    </location>
</feature>
<sequence>MQQPDISNWPFIDSPWDLYDECDRGNNTSGGNLGACVIAHLLGIVSAYIFPFIGLFGIITNALVVYVFFFVFRKPSRQMIYLGCISGVDMLTLIIFGWIWLFPAKGLPYATVARVYFFVFNVSNVCCKIFRYAYSFTASLSSSLFLVTAMDRCLSIYFPLSFGRLPRRRAWEAVLVTTLFSALLMLPFGIAVQHGYSQGKIICWVIEQKTFLQIYHVLLSNSCLLQTLLVIAVNVALVIRLKRSVLERESLTQSATANREIAASMLLVVLSVAMVMAALPQSIAYALSSILAEMLHGAEGRTIVRLVYNISDLCWHILFLQQALNWVLYMKRMKNFRQQTLRLLHCRCSATGGPQEETFTSIRVVTRKSRLSGIESFKEERSTMTLIGRAARMAKAKRPETIQPDGGIKLQGYMSREEGRAPGQNLSSKELITFSTKF</sequence>
<dbReference type="WBParaSite" id="SSLN_0000430501-mRNA-1">
    <property type="protein sequence ID" value="SSLN_0000430501-mRNA-1"/>
    <property type="gene ID" value="SSLN_0000430501"/>
</dbReference>
<reference evidence="11 12" key="2">
    <citation type="submission" date="2018-11" db="EMBL/GenBank/DDBJ databases">
        <authorList>
            <consortium name="Pathogen Informatics"/>
        </authorList>
    </citation>
    <scope>NUCLEOTIDE SEQUENCE [LARGE SCALE GENOMIC DNA]</scope>
    <source>
        <strain evidence="11 12">NST_G2</strain>
    </source>
</reference>
<evidence type="ECO:0000256" key="3">
    <source>
        <dbReference type="ARBA" id="ARBA00022692"/>
    </source>
</evidence>
<dbReference type="Gene3D" id="1.20.1070.10">
    <property type="entry name" value="Rhodopsin 7-helix transmembrane proteins"/>
    <property type="match status" value="1"/>
</dbReference>
<accession>A0A183SIW3</accession>
<evidence type="ECO:0000256" key="2">
    <source>
        <dbReference type="ARBA" id="ARBA00022475"/>
    </source>
</evidence>
<keyword evidence="4 9" id="KW-1133">Transmembrane helix</keyword>
<protein>
    <submittedName>
        <fullName evidence="13">G_PROTEIN_RECEP_F1_2 domain-containing protein</fullName>
    </submittedName>
</protein>
<feature type="domain" description="G-protein coupled receptors family 1 profile" evidence="10">
    <location>
        <begin position="60"/>
        <end position="329"/>
    </location>
</feature>
<dbReference type="PANTHER" id="PTHR24230">
    <property type="entry name" value="G-PROTEIN COUPLED RECEPTOR"/>
    <property type="match status" value="1"/>
</dbReference>
<feature type="transmembrane region" description="Helical" evidence="9">
    <location>
        <begin position="48"/>
        <end position="72"/>
    </location>
</feature>
<evidence type="ECO:0000256" key="8">
    <source>
        <dbReference type="ARBA" id="ARBA00023224"/>
    </source>
</evidence>
<feature type="transmembrane region" description="Helical" evidence="9">
    <location>
        <begin position="79"/>
        <end position="101"/>
    </location>
</feature>
<dbReference type="Proteomes" id="UP000275846">
    <property type="component" value="Unassembled WGS sequence"/>
</dbReference>
<evidence type="ECO:0000256" key="9">
    <source>
        <dbReference type="SAM" id="Phobius"/>
    </source>
</evidence>
<evidence type="ECO:0000259" key="10">
    <source>
        <dbReference type="PROSITE" id="PS50262"/>
    </source>
</evidence>
<evidence type="ECO:0000313" key="12">
    <source>
        <dbReference type="Proteomes" id="UP000275846"/>
    </source>
</evidence>
<proteinExistence type="predicted"/>
<dbReference type="OrthoDB" id="6240264at2759"/>
<gene>
    <name evidence="11" type="ORF">SSLN_LOCUS4161</name>
</gene>
<feature type="transmembrane region" description="Helical" evidence="9">
    <location>
        <begin position="261"/>
        <end position="286"/>
    </location>
</feature>
<evidence type="ECO:0000313" key="11">
    <source>
        <dbReference type="EMBL" id="VDL90546.1"/>
    </source>
</evidence>
<dbReference type="STRING" id="70667.A0A183SIW3"/>
<evidence type="ECO:0000313" key="13">
    <source>
        <dbReference type="WBParaSite" id="SSLN_0000430501-mRNA-1"/>
    </source>
</evidence>
<dbReference type="GO" id="GO:0005886">
    <property type="term" value="C:plasma membrane"/>
    <property type="evidence" value="ECO:0007669"/>
    <property type="project" value="UniProtKB-SubCell"/>
</dbReference>
<dbReference type="GO" id="GO:0007218">
    <property type="term" value="P:neuropeptide signaling pathway"/>
    <property type="evidence" value="ECO:0007669"/>
    <property type="project" value="TreeGrafter"/>
</dbReference>
<dbReference type="InterPro" id="IPR017452">
    <property type="entry name" value="GPCR_Rhodpsn_7TM"/>
</dbReference>
<reference evidence="13" key="1">
    <citation type="submission" date="2016-06" db="UniProtKB">
        <authorList>
            <consortium name="WormBaseParasite"/>
        </authorList>
    </citation>
    <scope>IDENTIFICATION</scope>
</reference>
<dbReference type="Pfam" id="PF00001">
    <property type="entry name" value="7tm_1"/>
    <property type="match status" value="1"/>
</dbReference>
<dbReference type="GO" id="GO:0008528">
    <property type="term" value="F:G protein-coupled peptide receptor activity"/>
    <property type="evidence" value="ECO:0007669"/>
    <property type="project" value="TreeGrafter"/>
</dbReference>
<evidence type="ECO:0000256" key="6">
    <source>
        <dbReference type="ARBA" id="ARBA00023136"/>
    </source>
</evidence>
<dbReference type="InterPro" id="IPR000276">
    <property type="entry name" value="GPCR_Rhodpsn"/>
</dbReference>
<dbReference type="EMBL" id="UYSU01032767">
    <property type="protein sequence ID" value="VDL90546.1"/>
    <property type="molecule type" value="Genomic_DNA"/>
</dbReference>
<dbReference type="PANTHER" id="PTHR24230:SF76">
    <property type="entry name" value="G-PROTEIN COUPLED RECEPTORS FAMILY 1 PROFILE DOMAIN-CONTAINING PROTEIN"/>
    <property type="match status" value="1"/>
</dbReference>
<dbReference type="AlphaFoldDB" id="A0A183SIW3"/>
<dbReference type="PROSITE" id="PS50262">
    <property type="entry name" value="G_PROTEIN_RECEP_F1_2"/>
    <property type="match status" value="1"/>
</dbReference>
<evidence type="ECO:0000256" key="5">
    <source>
        <dbReference type="ARBA" id="ARBA00023040"/>
    </source>
</evidence>
<keyword evidence="7" id="KW-0675">Receptor</keyword>
<keyword evidence="5" id="KW-0297">G-protein coupled receptor</keyword>
<dbReference type="SUPFAM" id="SSF81321">
    <property type="entry name" value="Family A G protein-coupled receptor-like"/>
    <property type="match status" value="1"/>
</dbReference>
<keyword evidence="6 9" id="KW-0472">Membrane</keyword>
<name>A0A183SIW3_SCHSO</name>
<evidence type="ECO:0000256" key="1">
    <source>
        <dbReference type="ARBA" id="ARBA00004651"/>
    </source>
</evidence>
<comment type="subcellular location">
    <subcellularLocation>
        <location evidence="1">Cell membrane</location>
        <topology evidence="1">Multi-pass membrane protein</topology>
    </subcellularLocation>
</comment>
<evidence type="ECO:0000256" key="4">
    <source>
        <dbReference type="ARBA" id="ARBA00022989"/>
    </source>
</evidence>